<protein>
    <submittedName>
        <fullName evidence="1">Uncharacterized protein</fullName>
    </submittedName>
</protein>
<sequence>MQRIKVESIFMVVASNLDAGWSLSLIPGSLRQTGKICRLILFLSAPKRCGHWRGLLHNRWQSPSS</sequence>
<keyword evidence="2" id="KW-1185">Reference proteome</keyword>
<evidence type="ECO:0000313" key="2">
    <source>
        <dbReference type="Proteomes" id="UP000306324"/>
    </source>
</evidence>
<reference evidence="1 2" key="1">
    <citation type="submission" date="2019-04" db="EMBL/GenBank/DDBJ databases">
        <title>A novel phosphate-accumulating bacterium identified in bioreactor for phosphate removal from wastewater.</title>
        <authorList>
            <person name="Kotlyarov R.Y."/>
            <person name="Beletsky A.V."/>
            <person name="Kallistova A.Y."/>
            <person name="Dorofeev A.G."/>
            <person name="Nikolaev Y.Y."/>
            <person name="Pimenov N.V."/>
            <person name="Ravin N.V."/>
            <person name="Mardanov A.V."/>
        </authorList>
    </citation>
    <scope>NUCLEOTIDE SEQUENCE [LARGE SCALE GENOMIC DNA]</scope>
    <source>
        <strain evidence="1 2">Bin19</strain>
    </source>
</reference>
<proteinExistence type="predicted"/>
<evidence type="ECO:0000313" key="1">
    <source>
        <dbReference type="EMBL" id="TMQ75252.1"/>
    </source>
</evidence>
<gene>
    <name evidence="1" type="ORF">ACCUM_1582</name>
</gene>
<name>A0A5S4EIV0_9PROT</name>
<organism evidence="1 2">
    <name type="scientific">Candidatus Accumulibacter phosphatis</name>
    <dbReference type="NCBI Taxonomy" id="327160"/>
    <lineage>
        <taxon>Bacteria</taxon>
        <taxon>Pseudomonadati</taxon>
        <taxon>Pseudomonadota</taxon>
        <taxon>Betaproteobacteria</taxon>
        <taxon>Candidatus Accumulibacter</taxon>
    </lineage>
</organism>
<dbReference type="AlphaFoldDB" id="A0A5S4EIV0"/>
<dbReference type="Proteomes" id="UP000306324">
    <property type="component" value="Unassembled WGS sequence"/>
</dbReference>
<comment type="caution">
    <text evidence="1">The sequence shown here is derived from an EMBL/GenBank/DDBJ whole genome shotgun (WGS) entry which is preliminary data.</text>
</comment>
<accession>A0A5S4EIV0</accession>
<dbReference type="EMBL" id="SWAD01000108">
    <property type="protein sequence ID" value="TMQ75252.1"/>
    <property type="molecule type" value="Genomic_DNA"/>
</dbReference>